<evidence type="ECO:0000313" key="3">
    <source>
        <dbReference type="Proteomes" id="UP001470230"/>
    </source>
</evidence>
<gene>
    <name evidence="2" type="ORF">M9Y10_035606</name>
</gene>
<dbReference type="Proteomes" id="UP001470230">
    <property type="component" value="Unassembled WGS sequence"/>
</dbReference>
<dbReference type="EMBL" id="JAPFFF010000056">
    <property type="protein sequence ID" value="KAK8838188.1"/>
    <property type="molecule type" value="Genomic_DNA"/>
</dbReference>
<evidence type="ECO:0000313" key="2">
    <source>
        <dbReference type="EMBL" id="KAK8838188.1"/>
    </source>
</evidence>
<feature type="region of interest" description="Disordered" evidence="1">
    <location>
        <begin position="34"/>
        <end position="60"/>
    </location>
</feature>
<proteinExistence type="predicted"/>
<keyword evidence="3" id="KW-1185">Reference proteome</keyword>
<organism evidence="2 3">
    <name type="scientific">Tritrichomonas musculus</name>
    <dbReference type="NCBI Taxonomy" id="1915356"/>
    <lineage>
        <taxon>Eukaryota</taxon>
        <taxon>Metamonada</taxon>
        <taxon>Parabasalia</taxon>
        <taxon>Tritrichomonadida</taxon>
        <taxon>Tritrichomonadidae</taxon>
        <taxon>Tritrichomonas</taxon>
    </lineage>
</organism>
<feature type="compositionally biased region" description="Acidic residues" evidence="1">
    <location>
        <begin position="101"/>
        <end position="118"/>
    </location>
</feature>
<reference evidence="2 3" key="1">
    <citation type="submission" date="2024-04" db="EMBL/GenBank/DDBJ databases">
        <title>Tritrichomonas musculus Genome.</title>
        <authorList>
            <person name="Alves-Ferreira E."/>
            <person name="Grigg M."/>
            <person name="Lorenzi H."/>
            <person name="Galac M."/>
        </authorList>
    </citation>
    <scope>NUCLEOTIDE SEQUENCE [LARGE SCALE GENOMIC DNA]</scope>
    <source>
        <strain evidence="2 3">EAF2021</strain>
    </source>
</reference>
<name>A0ABR2GX06_9EUKA</name>
<comment type="caution">
    <text evidence="2">The sequence shown here is derived from an EMBL/GenBank/DDBJ whole genome shotgun (WGS) entry which is preliminary data.</text>
</comment>
<sequence>MENQFQELENKIQNLEAKYCDQIQVLEQELEGFRSNVKDAETTHNEERKRHKAEQSKSRKELREILKRLDRLEKYLRTTPSDQISLEKLHEESNSAAPASDSEEEYNDQDYGEDTEPSEVEHKSQKKKARSIQQDIADGDHKSAHSLAVSTKSHLTPEEDGVFEFLYDKYEKNPVDAGVVEINGNSFDVYEKRLLNSIVDSKWDGNHWLSQNVSNSYVKIDFIDFSVKIKKYRLRVGCSNGLGRFVSWDLEGFTKDDKKIVLDKVLDCAEITQEHPEVTISIENDVYVRSIRIMMRGKSSDRNYKMRFRNIELFGDIRFDK</sequence>
<evidence type="ECO:0008006" key="4">
    <source>
        <dbReference type="Google" id="ProtNLM"/>
    </source>
</evidence>
<feature type="compositionally biased region" description="Basic and acidic residues" evidence="1">
    <location>
        <begin position="36"/>
        <end position="60"/>
    </location>
</feature>
<evidence type="ECO:0000256" key="1">
    <source>
        <dbReference type="SAM" id="MobiDB-lite"/>
    </source>
</evidence>
<accession>A0ABR2GX06</accession>
<protein>
    <recommendedName>
        <fullName evidence="4">F5/8 type C domain-containing protein</fullName>
    </recommendedName>
</protein>
<feature type="region of interest" description="Disordered" evidence="1">
    <location>
        <begin position="83"/>
        <end position="151"/>
    </location>
</feature>